<evidence type="ECO:0000313" key="1">
    <source>
        <dbReference type="EMBL" id="CAB3991268.1"/>
    </source>
</evidence>
<reference evidence="1" key="1">
    <citation type="submission" date="2020-04" db="EMBL/GenBank/DDBJ databases">
        <authorList>
            <person name="Alioto T."/>
            <person name="Alioto T."/>
            <person name="Gomez Garrido J."/>
        </authorList>
    </citation>
    <scope>NUCLEOTIDE SEQUENCE</scope>
    <source>
        <strain evidence="1">A484AB</strain>
    </source>
</reference>
<proteinExistence type="predicted"/>
<name>A0A7D9DTR5_PARCT</name>
<keyword evidence="1" id="KW-0548">Nucleotidyltransferase</keyword>
<organism evidence="1 2">
    <name type="scientific">Paramuricea clavata</name>
    <name type="common">Red gorgonian</name>
    <name type="synonym">Violescent sea-whip</name>
    <dbReference type="NCBI Taxonomy" id="317549"/>
    <lineage>
        <taxon>Eukaryota</taxon>
        <taxon>Metazoa</taxon>
        <taxon>Cnidaria</taxon>
        <taxon>Anthozoa</taxon>
        <taxon>Octocorallia</taxon>
        <taxon>Malacalcyonacea</taxon>
        <taxon>Plexauridae</taxon>
        <taxon>Paramuricea</taxon>
    </lineage>
</organism>
<evidence type="ECO:0000313" key="2">
    <source>
        <dbReference type="Proteomes" id="UP001152795"/>
    </source>
</evidence>
<gene>
    <name evidence="1" type="ORF">PACLA_8A008421</name>
</gene>
<dbReference type="AlphaFoldDB" id="A0A7D9DTR5"/>
<comment type="caution">
    <text evidence="1">The sequence shown here is derived from an EMBL/GenBank/DDBJ whole genome shotgun (WGS) entry which is preliminary data.</text>
</comment>
<feature type="non-terminal residue" evidence="1">
    <location>
        <position position="1"/>
    </location>
</feature>
<dbReference type="GO" id="GO:0003964">
    <property type="term" value="F:RNA-directed DNA polymerase activity"/>
    <property type="evidence" value="ECO:0007669"/>
    <property type="project" value="UniProtKB-KW"/>
</dbReference>
<keyword evidence="1" id="KW-0808">Transferase</keyword>
<protein>
    <submittedName>
        <fullName evidence="1">RNA-directed DNA polymerase from mobile element jockey</fullName>
    </submittedName>
</protein>
<keyword evidence="1" id="KW-0695">RNA-directed DNA polymerase</keyword>
<keyword evidence="2" id="KW-1185">Reference proteome</keyword>
<sequence>LYIDGENALFKYADDSNIIVPVWSDGPDTSTDTVGQFLSWYDDNCNPGKCNPGKRAFHPEEGI</sequence>
<dbReference type="Proteomes" id="UP001152795">
    <property type="component" value="Unassembled WGS sequence"/>
</dbReference>
<accession>A0A7D9DTR5</accession>
<dbReference type="EMBL" id="CACRXK020001817">
    <property type="protein sequence ID" value="CAB3991268.1"/>
    <property type="molecule type" value="Genomic_DNA"/>
</dbReference>